<dbReference type="AlphaFoldDB" id="A0A443HPE6"/>
<dbReference type="EMBL" id="RCNU01000009">
    <property type="protein sequence ID" value="RWQ93649.1"/>
    <property type="molecule type" value="Genomic_DNA"/>
</dbReference>
<sequence length="731" mass="80154">MGSSSASPFHLENIVDGETVHQRCVLLIGQCPSRDGERAGYSEIESISISTADGLGSRSFPVQSWPIAQGRFKALVILSPGPNQLTVEHYREGQVQGTIQLNITYVPLLQLPPLHLAIMIAKDSPLLIDCPHSKNRGISTAHGDLNAAIAKFRMTAYMWQALTAEDMRSKGLGRRSFRLEEEWSTDTLSRDFLNAAYHEPSLYDEDGCNGARSTAKIHLVRSEKTVKELRDAQVAQQNLAARRKDDLHVYFKEALIAHGSPFLPSQHPVVAGLILDSTFSSQMDLILGHAALGSCDPNGISLGIFGSHLTYSWPRFLEEVPACLLDTTPADGTVGNDNGECETAWEACAVGQGAFLHEVGHAFGAPHTTGIMARGYAHDWPKNFLPHTAFCTHTNSDGELVVDSENDARWDIADALSFRLKPQFRLPGDTPLSSNDKTSKPAFEVLDHEGLPSKISIKHRVGLACVQFNGVSEPVPSVTQPLQNVEHSIAELEKRFGKETPLQVKILGMNGQYTTIGNVWRLISGNTIHIPGSSILLWKHSIMSEVLEKQADDALGWWEWAVLLHQIKDGKLSRAVAVDMRVGAIIDGAVVYYDNGEKVPCGPRVTRDQVPIQFGGHLSRKIDIPEGVEITKVEITRSSWALSGMRIHLSDGTVDGAIEDYDDQEVLTLEPWSGHKIIGFFGRSQWMAGNCCPVHEFGIITAPRDAELPMAIYTMPELQNTDGGDTHDPKG</sequence>
<evidence type="ECO:0000313" key="1">
    <source>
        <dbReference type="EMBL" id="RWQ93649.1"/>
    </source>
</evidence>
<dbReference type="VEuPathDB" id="FungiDB:C8Q69DRAFT_508877"/>
<name>A0A443HPE6_BYSSP</name>
<keyword evidence="2" id="KW-1185">Reference proteome</keyword>
<dbReference type="RefSeq" id="XP_028483294.1">
    <property type="nucleotide sequence ID" value="XM_028633023.1"/>
</dbReference>
<dbReference type="Proteomes" id="UP000283841">
    <property type="component" value="Unassembled WGS sequence"/>
</dbReference>
<evidence type="ECO:0000313" key="2">
    <source>
        <dbReference type="Proteomes" id="UP000283841"/>
    </source>
</evidence>
<dbReference type="InterPro" id="IPR053002">
    <property type="entry name" value="Metalloproteinase_M10B"/>
</dbReference>
<reference evidence="1 2" key="1">
    <citation type="journal article" date="2018" name="Front. Microbiol.">
        <title>Genomic and genetic insights into a cosmopolitan fungus, Paecilomyces variotii (Eurotiales).</title>
        <authorList>
            <person name="Urquhart A.S."/>
            <person name="Mondo S.J."/>
            <person name="Makela M.R."/>
            <person name="Hane J.K."/>
            <person name="Wiebenga A."/>
            <person name="He G."/>
            <person name="Mihaltcheva S."/>
            <person name="Pangilinan J."/>
            <person name="Lipzen A."/>
            <person name="Barry K."/>
            <person name="de Vries R.P."/>
            <person name="Grigoriev I.V."/>
            <person name="Idnurm A."/>
        </authorList>
    </citation>
    <scope>NUCLEOTIDE SEQUENCE [LARGE SCALE GENOMIC DNA]</scope>
    <source>
        <strain evidence="1 2">CBS 101075</strain>
    </source>
</reference>
<dbReference type="Pfam" id="PF12044">
    <property type="entry name" value="Metallopep"/>
    <property type="match status" value="1"/>
</dbReference>
<dbReference type="PANTHER" id="PTHR21054">
    <property type="entry name" value="ZINC METALLOPROTEINASE-RELATED"/>
    <property type="match status" value="1"/>
</dbReference>
<dbReference type="GeneID" id="39602300"/>
<dbReference type="PANTHER" id="PTHR21054:SF2">
    <property type="entry name" value="MIP04191P"/>
    <property type="match status" value="1"/>
</dbReference>
<dbReference type="GO" id="GO:0005737">
    <property type="term" value="C:cytoplasm"/>
    <property type="evidence" value="ECO:0007669"/>
    <property type="project" value="TreeGrafter"/>
</dbReference>
<organism evidence="1 2">
    <name type="scientific">Byssochlamys spectabilis</name>
    <name type="common">Paecilomyces variotii</name>
    <dbReference type="NCBI Taxonomy" id="264951"/>
    <lineage>
        <taxon>Eukaryota</taxon>
        <taxon>Fungi</taxon>
        <taxon>Dikarya</taxon>
        <taxon>Ascomycota</taxon>
        <taxon>Pezizomycotina</taxon>
        <taxon>Eurotiomycetes</taxon>
        <taxon>Eurotiomycetidae</taxon>
        <taxon>Eurotiales</taxon>
        <taxon>Thermoascaceae</taxon>
        <taxon>Paecilomyces</taxon>
    </lineage>
</organism>
<proteinExistence type="predicted"/>
<comment type="caution">
    <text evidence="1">The sequence shown here is derived from an EMBL/GenBank/DDBJ whole genome shotgun (WGS) entry which is preliminary data.</text>
</comment>
<dbReference type="SUPFAM" id="SSF55486">
    <property type="entry name" value="Metalloproteases ('zincins'), catalytic domain"/>
    <property type="match status" value="1"/>
</dbReference>
<accession>A0A443HPE6</accession>
<protein>
    <submittedName>
        <fullName evidence="1">Putative peptidase family-domain-containing protein</fullName>
    </submittedName>
</protein>
<gene>
    <name evidence="1" type="ORF">C8Q69DRAFT_508877</name>
</gene>
<dbReference type="InterPro" id="IPR021917">
    <property type="entry name" value="Unchr_Zn-peptidase-like"/>
</dbReference>